<evidence type="ECO:0000313" key="3">
    <source>
        <dbReference type="Proteomes" id="UP000198949"/>
    </source>
</evidence>
<sequence length="72" mass="7939">MSRVPTPPYSPIARSATYNIVVMPKSGDQRFARHSDSWIFIPYVAMIPCGLAIMAITGIFFMPPLALQLIVA</sequence>
<keyword evidence="1" id="KW-0812">Transmembrane</keyword>
<reference evidence="3" key="1">
    <citation type="submission" date="2016-10" db="EMBL/GenBank/DDBJ databases">
        <authorList>
            <person name="Varghese N."/>
            <person name="Submissions S."/>
        </authorList>
    </citation>
    <scope>NUCLEOTIDE SEQUENCE [LARGE SCALE GENOMIC DNA]</scope>
    <source>
        <strain evidence="3">CGMCC 4.3516</strain>
    </source>
</reference>
<dbReference type="EMBL" id="FNAD01000005">
    <property type="protein sequence ID" value="SDD54495.1"/>
    <property type="molecule type" value="Genomic_DNA"/>
</dbReference>
<evidence type="ECO:0000256" key="1">
    <source>
        <dbReference type="SAM" id="Phobius"/>
    </source>
</evidence>
<dbReference type="Proteomes" id="UP000198949">
    <property type="component" value="Unassembled WGS sequence"/>
</dbReference>
<feature type="transmembrane region" description="Helical" evidence="1">
    <location>
        <begin position="40"/>
        <end position="62"/>
    </location>
</feature>
<keyword evidence="1" id="KW-0472">Membrane</keyword>
<gene>
    <name evidence="2" type="ORF">SAMN05216270_10514</name>
</gene>
<keyword evidence="1" id="KW-1133">Transmembrane helix</keyword>
<proteinExistence type="predicted"/>
<protein>
    <submittedName>
        <fullName evidence="2">Uncharacterized protein</fullName>
    </submittedName>
</protein>
<keyword evidence="3" id="KW-1185">Reference proteome</keyword>
<evidence type="ECO:0000313" key="2">
    <source>
        <dbReference type="EMBL" id="SDD54495.1"/>
    </source>
</evidence>
<name>A0A1G6VNP7_9ACTN</name>
<dbReference type="AlphaFoldDB" id="A0A1G6VNP7"/>
<organism evidence="2 3">
    <name type="scientific">Glycomyces harbinensis</name>
    <dbReference type="NCBI Taxonomy" id="58114"/>
    <lineage>
        <taxon>Bacteria</taxon>
        <taxon>Bacillati</taxon>
        <taxon>Actinomycetota</taxon>
        <taxon>Actinomycetes</taxon>
        <taxon>Glycomycetales</taxon>
        <taxon>Glycomycetaceae</taxon>
        <taxon>Glycomyces</taxon>
    </lineage>
</organism>
<accession>A0A1G6VNP7</accession>